<evidence type="ECO:0000256" key="6">
    <source>
        <dbReference type="ARBA" id="ARBA00022777"/>
    </source>
</evidence>
<keyword evidence="5 9" id="KW-0479">Metal-binding</keyword>
<protein>
    <recommendedName>
        <fullName evidence="3 9">Phosphoenolpyruvate-protein phosphotransferase</fullName>
        <ecNumber evidence="9">2.7.3.9</ecNumber>
    </recommendedName>
    <alternativeName>
        <fullName evidence="8 9">Phosphotransferase system, enzyme I</fullName>
    </alternativeName>
</protein>
<dbReference type="InterPro" id="IPR036637">
    <property type="entry name" value="Phosphohistidine_dom_sf"/>
</dbReference>
<name>A0A5C8Z5Y3_9ACTN</name>
<comment type="function">
    <text evidence="9">General (non sugar-specific) component of the phosphoenolpyruvate-dependent sugar phosphotransferase system (sugar PTS). This major carbohydrate active-transport system catalyzes the phosphorylation of incoming sugar substrates concomitantly with their translocation across the cell membrane. Enzyme I transfers the phosphoryl group from phosphoenolpyruvate (PEP) to the phosphoryl carrier protein (HPr).</text>
</comment>
<dbReference type="GO" id="GO:0005737">
    <property type="term" value="C:cytoplasm"/>
    <property type="evidence" value="ECO:0007669"/>
    <property type="project" value="UniProtKB-SubCell"/>
</dbReference>
<keyword evidence="9" id="KW-0963">Cytoplasm</keyword>
<evidence type="ECO:0000256" key="5">
    <source>
        <dbReference type="ARBA" id="ARBA00022723"/>
    </source>
</evidence>
<comment type="cofactor">
    <cofactor evidence="1 9 12">
        <name>Mg(2+)</name>
        <dbReference type="ChEBI" id="CHEBI:18420"/>
    </cofactor>
</comment>
<evidence type="ECO:0000313" key="18">
    <source>
        <dbReference type="Proteomes" id="UP000321234"/>
    </source>
</evidence>
<dbReference type="PRINTS" id="PR01736">
    <property type="entry name" value="PHPHTRNFRASE"/>
</dbReference>
<dbReference type="SUPFAM" id="SSF47831">
    <property type="entry name" value="Enzyme I of the PEP:sugar phosphotransferase system HPr-binding (sub)domain"/>
    <property type="match status" value="1"/>
</dbReference>
<gene>
    <name evidence="17" type="ORF">FMM08_19385</name>
</gene>
<keyword evidence="9" id="KW-0762">Sugar transport</keyword>
<dbReference type="EMBL" id="VKAC01000013">
    <property type="protein sequence ID" value="TXR52598.1"/>
    <property type="molecule type" value="Genomic_DNA"/>
</dbReference>
<feature type="domain" description="PEP-utilising enzyme mobile" evidence="14">
    <location>
        <begin position="169"/>
        <end position="239"/>
    </location>
</feature>
<evidence type="ECO:0000259" key="15">
    <source>
        <dbReference type="Pfam" id="PF02896"/>
    </source>
</evidence>
<feature type="binding site" evidence="11">
    <location>
        <position position="306"/>
    </location>
    <ligand>
        <name>phosphoenolpyruvate</name>
        <dbReference type="ChEBI" id="CHEBI:58702"/>
    </ligand>
</feature>
<evidence type="ECO:0000259" key="14">
    <source>
        <dbReference type="Pfam" id="PF00391"/>
    </source>
</evidence>
<comment type="caution">
    <text evidence="17">The sequence shown here is derived from an EMBL/GenBank/DDBJ whole genome shotgun (WGS) entry which is preliminary data.</text>
</comment>
<feature type="binding site" evidence="12">
    <location>
        <position position="462"/>
    </location>
    <ligand>
        <name>Mg(2+)</name>
        <dbReference type="ChEBI" id="CHEBI:18420"/>
    </ligand>
</feature>
<evidence type="ECO:0000256" key="9">
    <source>
        <dbReference type="PIRNR" id="PIRNR000732"/>
    </source>
</evidence>
<dbReference type="AlphaFoldDB" id="A0A5C8Z5Y3"/>
<evidence type="ECO:0000256" key="10">
    <source>
        <dbReference type="PIRSR" id="PIRSR000732-1"/>
    </source>
</evidence>
<evidence type="ECO:0000256" key="13">
    <source>
        <dbReference type="SAM" id="MobiDB-lite"/>
    </source>
</evidence>
<feature type="active site" description="Tele-phosphohistidine intermediate" evidence="10">
    <location>
        <position position="204"/>
    </location>
</feature>
<keyword evidence="9" id="KW-0598">Phosphotransferase system</keyword>
<dbReference type="PROSITE" id="PS00370">
    <property type="entry name" value="PEP_ENZYMES_PHOS_SITE"/>
    <property type="match status" value="1"/>
</dbReference>
<feature type="binding site" evidence="11">
    <location>
        <position position="350"/>
    </location>
    <ligand>
        <name>phosphoenolpyruvate</name>
        <dbReference type="ChEBI" id="CHEBI:58702"/>
    </ligand>
</feature>
<evidence type="ECO:0000256" key="12">
    <source>
        <dbReference type="PIRSR" id="PIRSR000732-3"/>
    </source>
</evidence>
<dbReference type="GO" id="GO:0009401">
    <property type="term" value="P:phosphoenolpyruvate-dependent sugar phosphotransferase system"/>
    <property type="evidence" value="ECO:0007669"/>
    <property type="project" value="UniProtKB-KW"/>
</dbReference>
<sequence>MSSVATPPSASAASSGGRALAGIPVVPGVGAGPVVRPADRPRLPEVTGEPSVAEEARAGEVERFQAAAGVVAERLEGRAARATGAAAEVLEATAGLARDRGLLAAVAKRVKAGAPADQAVVGAAEQFSAMFTQLGGVMAERVTDLADLRDRLVAELTGQEEPGVPVPADPSVLLADDLAPADTAGLRPELVLAIATTRGGPTSHTAIIARQLGIPCVVAVGGLDDVATGQFVLVDGTSGEVAVEPDRVLAAARVEASEREAAAVAAWTGPGATADGRAVDVLANVQDGAGARRAAATGAQGVGLFRTELCFLDADSEPSVAEQARIYGEVFAAFSDRPSGAGTGSKVVLRTLDAGSDKPLKFATAPDEENPALGVRGLRIAWGQPGILDRQLDAVALAAEQTGTSPWVMAPMVATAAEARDFAARVRARGLTAGVMIEVPAAALHAERILREVDFLSIGTNDLAQYTLAADRLSADLAHLNDPWQPALLQLVALTAAAGVAAGKPVGVCGEAAADPLLGAVLAGMGITSLSCAASAVSAVGARLAQVELAACQEAARAAVEADDPAAARAAAREVLLGI</sequence>
<dbReference type="PIRSF" id="PIRSF000732">
    <property type="entry name" value="PTS_enzyme_I"/>
    <property type="match status" value="1"/>
</dbReference>
<accession>A0A5C8Z5Y3</accession>
<dbReference type="RefSeq" id="WP_147928028.1">
    <property type="nucleotide sequence ID" value="NZ_VKAC01000013.1"/>
</dbReference>
<dbReference type="InterPro" id="IPR036618">
    <property type="entry name" value="PtsI_HPr-bd_sf"/>
</dbReference>
<feature type="binding site" evidence="11">
    <location>
        <begin position="461"/>
        <end position="462"/>
    </location>
    <ligand>
        <name>phosphoenolpyruvate</name>
        <dbReference type="ChEBI" id="CHEBI:58702"/>
    </ligand>
</feature>
<keyword evidence="4 9" id="KW-0808">Transferase</keyword>
<dbReference type="InterPro" id="IPR018274">
    <property type="entry name" value="PEP_util_AS"/>
</dbReference>
<feature type="active site" description="Proton donor" evidence="10">
    <location>
        <position position="509"/>
    </location>
</feature>
<feature type="region of interest" description="Disordered" evidence="13">
    <location>
        <begin position="32"/>
        <end position="56"/>
    </location>
</feature>
<dbReference type="PANTHER" id="PTHR46244:SF3">
    <property type="entry name" value="PHOSPHOENOLPYRUVATE-PROTEIN PHOSPHOTRANSFERASE"/>
    <property type="match status" value="1"/>
</dbReference>
<dbReference type="Gene3D" id="3.50.30.10">
    <property type="entry name" value="Phosphohistidine domain"/>
    <property type="match status" value="1"/>
</dbReference>
<dbReference type="Proteomes" id="UP000321234">
    <property type="component" value="Unassembled WGS sequence"/>
</dbReference>
<evidence type="ECO:0000259" key="16">
    <source>
        <dbReference type="Pfam" id="PF05524"/>
    </source>
</evidence>
<dbReference type="InterPro" id="IPR050499">
    <property type="entry name" value="PEP-utilizing_PTS_enzyme"/>
</dbReference>
<dbReference type="InterPro" id="IPR024692">
    <property type="entry name" value="PTS_EI"/>
</dbReference>
<keyword evidence="9" id="KW-0813">Transport</keyword>
<evidence type="ECO:0000256" key="3">
    <source>
        <dbReference type="ARBA" id="ARBA00016544"/>
    </source>
</evidence>
<reference evidence="17 18" key="1">
    <citation type="submission" date="2019-07" db="EMBL/GenBank/DDBJ databases">
        <title>Quadrisphaera sp. strain DD2A genome sequencing and assembly.</title>
        <authorList>
            <person name="Kim I."/>
        </authorList>
    </citation>
    <scope>NUCLEOTIDE SEQUENCE [LARGE SCALE GENOMIC DNA]</scope>
    <source>
        <strain evidence="17 18">DD2A</strain>
    </source>
</reference>
<organism evidence="17 18">
    <name type="scientific">Quadrisphaera setariae</name>
    <dbReference type="NCBI Taxonomy" id="2593304"/>
    <lineage>
        <taxon>Bacteria</taxon>
        <taxon>Bacillati</taxon>
        <taxon>Actinomycetota</taxon>
        <taxon>Actinomycetes</taxon>
        <taxon>Kineosporiales</taxon>
        <taxon>Kineosporiaceae</taxon>
        <taxon>Quadrisphaera</taxon>
    </lineage>
</organism>
<dbReference type="InterPro" id="IPR008731">
    <property type="entry name" value="PTS_EIN"/>
</dbReference>
<dbReference type="Gene3D" id="3.20.20.60">
    <property type="entry name" value="Phosphoenolpyruvate-binding domains"/>
    <property type="match status" value="1"/>
</dbReference>
<keyword evidence="18" id="KW-1185">Reference proteome</keyword>
<evidence type="ECO:0000313" key="17">
    <source>
        <dbReference type="EMBL" id="TXR52598.1"/>
    </source>
</evidence>
<keyword evidence="17" id="KW-0670">Pyruvate</keyword>
<dbReference type="GO" id="GO:0016301">
    <property type="term" value="F:kinase activity"/>
    <property type="evidence" value="ECO:0007669"/>
    <property type="project" value="UniProtKB-KW"/>
</dbReference>
<evidence type="ECO:0000256" key="2">
    <source>
        <dbReference type="ARBA" id="ARBA00007837"/>
    </source>
</evidence>
<dbReference type="Pfam" id="PF00391">
    <property type="entry name" value="PEP-utilizers"/>
    <property type="match status" value="1"/>
</dbReference>
<dbReference type="OrthoDB" id="9765468at2"/>
<evidence type="ECO:0000256" key="1">
    <source>
        <dbReference type="ARBA" id="ARBA00001946"/>
    </source>
</evidence>
<evidence type="ECO:0000256" key="11">
    <source>
        <dbReference type="PIRSR" id="PIRSR000732-2"/>
    </source>
</evidence>
<dbReference type="SUPFAM" id="SSF51621">
    <property type="entry name" value="Phosphoenolpyruvate/pyruvate domain"/>
    <property type="match status" value="1"/>
</dbReference>
<feature type="binding site" evidence="11">
    <location>
        <position position="472"/>
    </location>
    <ligand>
        <name>phosphoenolpyruvate</name>
        <dbReference type="ChEBI" id="CHEBI:58702"/>
    </ligand>
</feature>
<dbReference type="Pfam" id="PF02896">
    <property type="entry name" value="PEP-utilizers_C"/>
    <property type="match status" value="1"/>
</dbReference>
<evidence type="ECO:0000256" key="7">
    <source>
        <dbReference type="ARBA" id="ARBA00022842"/>
    </source>
</evidence>
<dbReference type="InterPro" id="IPR023151">
    <property type="entry name" value="PEP_util_CS"/>
</dbReference>
<comment type="catalytic activity">
    <reaction evidence="9">
        <text>L-histidyl-[protein] + phosphoenolpyruvate = N(pros)-phospho-L-histidyl-[protein] + pyruvate</text>
        <dbReference type="Rhea" id="RHEA:23880"/>
        <dbReference type="Rhea" id="RHEA-COMP:9745"/>
        <dbReference type="Rhea" id="RHEA-COMP:9746"/>
        <dbReference type="ChEBI" id="CHEBI:15361"/>
        <dbReference type="ChEBI" id="CHEBI:29979"/>
        <dbReference type="ChEBI" id="CHEBI:58702"/>
        <dbReference type="ChEBI" id="CHEBI:64837"/>
        <dbReference type="EC" id="2.7.3.9"/>
    </reaction>
</comment>
<feature type="domain" description="PEP-utilising enzyme C-terminal" evidence="15">
    <location>
        <begin position="270"/>
        <end position="548"/>
    </location>
</feature>
<dbReference type="Pfam" id="PF05524">
    <property type="entry name" value="PEP-utilisers_N"/>
    <property type="match status" value="1"/>
</dbReference>
<keyword evidence="6 9" id="KW-0418">Kinase</keyword>
<dbReference type="GO" id="GO:0008965">
    <property type="term" value="F:phosphoenolpyruvate-protein phosphotransferase activity"/>
    <property type="evidence" value="ECO:0007669"/>
    <property type="project" value="UniProtKB-EC"/>
</dbReference>
<evidence type="ECO:0000256" key="4">
    <source>
        <dbReference type="ARBA" id="ARBA00022679"/>
    </source>
</evidence>
<dbReference type="InterPro" id="IPR040442">
    <property type="entry name" value="Pyrv_kinase-like_dom_sf"/>
</dbReference>
<dbReference type="SUPFAM" id="SSF52009">
    <property type="entry name" value="Phosphohistidine domain"/>
    <property type="match status" value="1"/>
</dbReference>
<dbReference type="GO" id="GO:0046872">
    <property type="term" value="F:metal ion binding"/>
    <property type="evidence" value="ECO:0007669"/>
    <property type="project" value="UniProtKB-KW"/>
</dbReference>
<dbReference type="InterPro" id="IPR008279">
    <property type="entry name" value="PEP-util_enz_mobile_dom"/>
</dbReference>
<dbReference type="PANTHER" id="PTHR46244">
    <property type="entry name" value="PHOSPHOENOLPYRUVATE-PROTEIN PHOSPHOTRANSFERASE"/>
    <property type="match status" value="1"/>
</dbReference>
<comment type="similarity">
    <text evidence="2 9">Belongs to the PEP-utilizing enzyme family.</text>
</comment>
<dbReference type="EC" id="2.7.3.9" evidence="9"/>
<dbReference type="InterPro" id="IPR000121">
    <property type="entry name" value="PEP_util_C"/>
</dbReference>
<keyword evidence="7 9" id="KW-0460">Magnesium</keyword>
<feature type="binding site" evidence="12">
    <location>
        <position position="438"/>
    </location>
    <ligand>
        <name>Mg(2+)</name>
        <dbReference type="ChEBI" id="CHEBI:18420"/>
    </ligand>
</feature>
<evidence type="ECO:0000256" key="8">
    <source>
        <dbReference type="ARBA" id="ARBA00033235"/>
    </source>
</evidence>
<dbReference type="InterPro" id="IPR015813">
    <property type="entry name" value="Pyrv/PenolPyrv_kinase-like_dom"/>
</dbReference>
<dbReference type="Gene3D" id="1.10.274.10">
    <property type="entry name" value="PtsI, HPr-binding domain"/>
    <property type="match status" value="1"/>
</dbReference>
<proteinExistence type="inferred from homology"/>
<comment type="subcellular location">
    <subcellularLocation>
        <location evidence="9">Cytoplasm</location>
    </subcellularLocation>
</comment>
<feature type="domain" description="Phosphotransferase system enzyme I N-terminal" evidence="16">
    <location>
        <begin position="22"/>
        <end position="141"/>
    </location>
</feature>
<dbReference type="PROSITE" id="PS00742">
    <property type="entry name" value="PEP_ENZYMES_2"/>
    <property type="match status" value="1"/>
</dbReference>